<comment type="function">
    <text evidence="4">Catalyzes the reduction of 1-pyrroline-5-carboxylate (PCA) to L-proline.</text>
</comment>
<dbReference type="PANTHER" id="PTHR11645">
    <property type="entry name" value="PYRROLINE-5-CARBOXYLATE REDUCTASE"/>
    <property type="match status" value="1"/>
</dbReference>
<comment type="subcellular location">
    <subcellularLocation>
        <location evidence="4">Cytoplasm</location>
    </subcellularLocation>
</comment>
<evidence type="ECO:0000313" key="10">
    <source>
        <dbReference type="EMBL" id="RMA82218.1"/>
    </source>
</evidence>
<dbReference type="Pfam" id="PF14748">
    <property type="entry name" value="P5CR_dimer"/>
    <property type="match status" value="1"/>
</dbReference>
<evidence type="ECO:0000256" key="3">
    <source>
        <dbReference type="ARBA" id="ARBA00023002"/>
    </source>
</evidence>
<dbReference type="InterPro" id="IPR000304">
    <property type="entry name" value="Pyrroline-COOH_reductase"/>
</dbReference>
<keyword evidence="4" id="KW-0963">Cytoplasm</keyword>
<evidence type="ECO:0000256" key="6">
    <source>
        <dbReference type="PIRSR" id="PIRSR000193-1"/>
    </source>
</evidence>
<dbReference type="Gene3D" id="1.10.3730.10">
    <property type="entry name" value="ProC C-terminal domain-like"/>
    <property type="match status" value="1"/>
</dbReference>
<accession>A0A3M0AHI1</accession>
<evidence type="ECO:0000259" key="8">
    <source>
        <dbReference type="Pfam" id="PF03807"/>
    </source>
</evidence>
<feature type="domain" description="Pyrroline-5-carboxylate reductase dimerisation" evidence="9">
    <location>
        <begin position="159"/>
        <end position="263"/>
    </location>
</feature>
<evidence type="ECO:0000256" key="5">
    <source>
        <dbReference type="NCBIfam" id="TIGR00112"/>
    </source>
</evidence>
<organism evidence="10 11">
    <name type="scientific">Umboniibacter marinipuniceus</name>
    <dbReference type="NCBI Taxonomy" id="569599"/>
    <lineage>
        <taxon>Bacteria</taxon>
        <taxon>Pseudomonadati</taxon>
        <taxon>Pseudomonadota</taxon>
        <taxon>Gammaproteobacteria</taxon>
        <taxon>Cellvibrionales</taxon>
        <taxon>Cellvibrionaceae</taxon>
        <taxon>Umboniibacter</taxon>
    </lineage>
</organism>
<feature type="binding site" evidence="6">
    <location>
        <position position="54"/>
    </location>
    <ligand>
        <name>NADPH</name>
        <dbReference type="ChEBI" id="CHEBI:57783"/>
    </ligand>
</feature>
<dbReference type="GO" id="GO:0004735">
    <property type="term" value="F:pyrroline-5-carboxylate reductase activity"/>
    <property type="evidence" value="ECO:0007669"/>
    <property type="project" value="UniProtKB-UniRule"/>
</dbReference>
<dbReference type="SUPFAM" id="SSF51735">
    <property type="entry name" value="NAD(P)-binding Rossmann-fold domains"/>
    <property type="match status" value="1"/>
</dbReference>
<protein>
    <recommendedName>
        <fullName evidence="4 5">Pyrroline-5-carboxylate reductase</fullName>
        <shortName evidence="4">P5C reductase</shortName>
        <shortName evidence="4">P5CR</shortName>
        <ecNumber evidence="4 5">1.5.1.2</ecNumber>
    </recommendedName>
    <alternativeName>
        <fullName evidence="4">PCA reductase</fullName>
    </alternativeName>
</protein>
<dbReference type="GO" id="GO:0055129">
    <property type="term" value="P:L-proline biosynthetic process"/>
    <property type="evidence" value="ECO:0007669"/>
    <property type="project" value="UniProtKB-UniRule"/>
</dbReference>
<comment type="catalytic activity">
    <reaction evidence="4">
        <text>L-proline + NAD(+) = (S)-1-pyrroline-5-carboxylate + NADH + 2 H(+)</text>
        <dbReference type="Rhea" id="RHEA:14105"/>
        <dbReference type="ChEBI" id="CHEBI:15378"/>
        <dbReference type="ChEBI" id="CHEBI:17388"/>
        <dbReference type="ChEBI" id="CHEBI:57540"/>
        <dbReference type="ChEBI" id="CHEBI:57945"/>
        <dbReference type="ChEBI" id="CHEBI:60039"/>
        <dbReference type="EC" id="1.5.1.2"/>
    </reaction>
</comment>
<dbReference type="AlphaFoldDB" id="A0A3M0AHI1"/>
<dbReference type="FunFam" id="1.10.3730.10:FF:000001">
    <property type="entry name" value="Pyrroline-5-carboxylate reductase"/>
    <property type="match status" value="1"/>
</dbReference>
<dbReference type="PIRSF" id="PIRSF000193">
    <property type="entry name" value="Pyrrol-5-carb_rd"/>
    <property type="match status" value="1"/>
</dbReference>
<keyword evidence="4" id="KW-0641">Proline biosynthesis</keyword>
<evidence type="ECO:0000256" key="7">
    <source>
        <dbReference type="SAM" id="MobiDB-lite"/>
    </source>
</evidence>
<evidence type="ECO:0000256" key="4">
    <source>
        <dbReference type="HAMAP-Rule" id="MF_01925"/>
    </source>
</evidence>
<comment type="catalytic activity">
    <reaction evidence="4">
        <text>L-proline + NADP(+) = (S)-1-pyrroline-5-carboxylate + NADPH + 2 H(+)</text>
        <dbReference type="Rhea" id="RHEA:14109"/>
        <dbReference type="ChEBI" id="CHEBI:15378"/>
        <dbReference type="ChEBI" id="CHEBI:17388"/>
        <dbReference type="ChEBI" id="CHEBI:57783"/>
        <dbReference type="ChEBI" id="CHEBI:58349"/>
        <dbReference type="ChEBI" id="CHEBI:60039"/>
        <dbReference type="EC" id="1.5.1.2"/>
    </reaction>
</comment>
<dbReference type="OrthoDB" id="9805754at2"/>
<name>A0A3M0AHI1_9GAMM</name>
<dbReference type="InterPro" id="IPR008927">
    <property type="entry name" value="6-PGluconate_DH-like_C_sf"/>
</dbReference>
<comment type="caution">
    <text evidence="10">The sequence shown here is derived from an EMBL/GenBank/DDBJ whole genome shotgun (WGS) entry which is preliminary data.</text>
</comment>
<comment type="pathway">
    <text evidence="4">Amino-acid biosynthesis; L-proline biosynthesis; L-proline from L-glutamate 5-semialdehyde: step 1/1.</text>
</comment>
<evidence type="ECO:0000259" key="9">
    <source>
        <dbReference type="Pfam" id="PF14748"/>
    </source>
</evidence>
<dbReference type="EMBL" id="REFJ01000001">
    <property type="protein sequence ID" value="RMA82218.1"/>
    <property type="molecule type" value="Genomic_DNA"/>
</dbReference>
<evidence type="ECO:0000256" key="1">
    <source>
        <dbReference type="ARBA" id="ARBA00005525"/>
    </source>
</evidence>
<dbReference type="InterPro" id="IPR028939">
    <property type="entry name" value="P5C_Rdtase_cat_N"/>
</dbReference>
<evidence type="ECO:0000313" key="11">
    <source>
        <dbReference type="Proteomes" id="UP000267187"/>
    </source>
</evidence>
<feature type="domain" description="Pyrroline-5-carboxylate reductase catalytic N-terminal" evidence="8">
    <location>
        <begin position="3"/>
        <end position="96"/>
    </location>
</feature>
<dbReference type="HAMAP" id="MF_01925">
    <property type="entry name" value="P5C_reductase"/>
    <property type="match status" value="1"/>
</dbReference>
<reference evidence="10 11" key="1">
    <citation type="submission" date="2018-10" db="EMBL/GenBank/DDBJ databases">
        <title>Genomic Encyclopedia of Type Strains, Phase IV (KMG-IV): sequencing the most valuable type-strain genomes for metagenomic binning, comparative biology and taxonomic classification.</title>
        <authorList>
            <person name="Goeker M."/>
        </authorList>
    </citation>
    <scope>NUCLEOTIDE SEQUENCE [LARGE SCALE GENOMIC DNA]</scope>
    <source>
        <strain evidence="10 11">DSM 25080</strain>
    </source>
</reference>
<dbReference type="EC" id="1.5.1.2" evidence="4 5"/>
<dbReference type="RefSeq" id="WP_121875563.1">
    <property type="nucleotide sequence ID" value="NZ_REFJ01000001.1"/>
</dbReference>
<dbReference type="Pfam" id="PF03807">
    <property type="entry name" value="F420_oxidored"/>
    <property type="match status" value="1"/>
</dbReference>
<dbReference type="NCBIfam" id="TIGR00112">
    <property type="entry name" value="proC"/>
    <property type="match status" value="1"/>
</dbReference>
<dbReference type="Proteomes" id="UP000267187">
    <property type="component" value="Unassembled WGS sequence"/>
</dbReference>
<keyword evidence="2 4" id="KW-0521">NADP</keyword>
<feature type="compositionally biased region" description="Basic and acidic residues" evidence="7">
    <location>
        <begin position="213"/>
        <end position="224"/>
    </location>
</feature>
<feature type="binding site" evidence="6">
    <location>
        <begin position="7"/>
        <end position="12"/>
    </location>
    <ligand>
        <name>NADP(+)</name>
        <dbReference type="ChEBI" id="CHEBI:58349"/>
    </ligand>
</feature>
<dbReference type="PANTHER" id="PTHR11645:SF0">
    <property type="entry name" value="PYRROLINE-5-CARBOXYLATE REDUCTASE 3"/>
    <property type="match status" value="1"/>
</dbReference>
<comment type="similarity">
    <text evidence="1 4">Belongs to the pyrroline-5-carboxylate reductase family.</text>
</comment>
<dbReference type="UniPathway" id="UPA00098">
    <property type="reaction ID" value="UER00361"/>
</dbReference>
<keyword evidence="4" id="KW-0028">Amino-acid biosynthesis</keyword>
<proteinExistence type="inferred from homology"/>
<feature type="region of interest" description="Disordered" evidence="7">
    <location>
        <begin position="211"/>
        <end position="231"/>
    </location>
</feature>
<sequence>MNKIVFIGAGNMSGAIIDGMLSAGTPPASLWTTNRSEDARAAWAAKGVNASADNVQAVAEADVVILGVKPVHINELLASLASHIPKDALVITVAAGVPLENYQYFLPENAICRVMPNTPCLVKTGVSGVFFSDHCGPADHETVTELFQPLGLVHHCQTEAEIDLVIAAAGSAPAYFFLFMEAMIAAAIAQGLDPSDAAAMVKQTALGAARMANDSEHEPAELRRRVTSPGGTTAQAIERFTSENLHGIVASAMVDCTERAQEMAALFKLKHGE</sequence>
<dbReference type="InterPro" id="IPR029036">
    <property type="entry name" value="P5CR_dimer"/>
</dbReference>
<dbReference type="SUPFAM" id="SSF48179">
    <property type="entry name" value="6-phosphogluconate dehydrogenase C-terminal domain-like"/>
    <property type="match status" value="1"/>
</dbReference>
<dbReference type="InterPro" id="IPR036291">
    <property type="entry name" value="NAD(P)-bd_dom_sf"/>
</dbReference>
<evidence type="ECO:0000256" key="2">
    <source>
        <dbReference type="ARBA" id="ARBA00022857"/>
    </source>
</evidence>
<gene>
    <name evidence="4" type="primary">proC</name>
    <name evidence="10" type="ORF">DFR27_0166</name>
</gene>
<dbReference type="Gene3D" id="3.40.50.720">
    <property type="entry name" value="NAD(P)-binding Rossmann-like Domain"/>
    <property type="match status" value="1"/>
</dbReference>
<keyword evidence="11" id="KW-1185">Reference proteome</keyword>
<keyword evidence="3 4" id="KW-0560">Oxidoreductase</keyword>
<dbReference type="GO" id="GO:0005737">
    <property type="term" value="C:cytoplasm"/>
    <property type="evidence" value="ECO:0007669"/>
    <property type="project" value="UniProtKB-SubCell"/>
</dbReference>